<evidence type="ECO:0000313" key="5">
    <source>
        <dbReference type="Proteomes" id="UP000002725"/>
    </source>
</evidence>
<reference evidence="4" key="1">
    <citation type="submission" date="2008-06" db="EMBL/GenBank/DDBJ databases">
        <title>Complete sequence of chromosome of Prosthecochloris aestuarii DSM 271.</title>
        <authorList>
            <consortium name="US DOE Joint Genome Institute"/>
            <person name="Lucas S."/>
            <person name="Copeland A."/>
            <person name="Lapidus A."/>
            <person name="Glavina del Rio T."/>
            <person name="Dalin E."/>
            <person name="Tice H."/>
            <person name="Bruce D."/>
            <person name="Goodwin L."/>
            <person name="Pitluck S."/>
            <person name="Schmutz J."/>
            <person name="Larimer F."/>
            <person name="Land M."/>
            <person name="Hauser L."/>
            <person name="Kyrpides N."/>
            <person name="Anderson I."/>
            <person name="Liu Z."/>
            <person name="Li T."/>
            <person name="Zhao F."/>
            <person name="Overmann J."/>
            <person name="Bryant D.A."/>
            <person name="Richardson P."/>
        </authorList>
    </citation>
    <scope>NUCLEOTIDE SEQUENCE [LARGE SCALE GENOMIC DNA]</scope>
    <source>
        <strain evidence="4">DSM 271</strain>
    </source>
</reference>
<dbReference type="HOGENOM" id="CLU_029425_4_2_10"/>
<name>B4S6J1_PROA2</name>
<dbReference type="Gene3D" id="6.10.250.3150">
    <property type="match status" value="1"/>
</dbReference>
<dbReference type="InterPro" id="IPR016047">
    <property type="entry name" value="M23ase_b-sheet_dom"/>
</dbReference>
<dbReference type="KEGG" id="paa:Paes_0699"/>
<proteinExistence type="predicted"/>
<protein>
    <submittedName>
        <fullName evidence="4">Peptidase M23</fullName>
    </submittedName>
</protein>
<dbReference type="GO" id="GO:0004222">
    <property type="term" value="F:metalloendopeptidase activity"/>
    <property type="evidence" value="ECO:0007669"/>
    <property type="project" value="TreeGrafter"/>
</dbReference>
<dbReference type="InterPro" id="IPR011055">
    <property type="entry name" value="Dup_hybrid_motif"/>
</dbReference>
<dbReference type="PANTHER" id="PTHR21666">
    <property type="entry name" value="PEPTIDASE-RELATED"/>
    <property type="match status" value="1"/>
</dbReference>
<feature type="domain" description="M23ase beta-sheet core" evidence="3">
    <location>
        <begin position="302"/>
        <end position="394"/>
    </location>
</feature>
<dbReference type="eggNOG" id="COG4942">
    <property type="taxonomic scope" value="Bacteria"/>
</dbReference>
<gene>
    <name evidence="4" type="ordered locus">Paes_0699</name>
</gene>
<dbReference type="Pfam" id="PF01551">
    <property type="entry name" value="Peptidase_M23"/>
    <property type="match status" value="1"/>
</dbReference>
<dbReference type="RefSeq" id="WP_012505283.1">
    <property type="nucleotide sequence ID" value="NC_011059.1"/>
</dbReference>
<evidence type="ECO:0000259" key="3">
    <source>
        <dbReference type="Pfam" id="PF01551"/>
    </source>
</evidence>
<keyword evidence="1" id="KW-0175">Coiled coil</keyword>
<dbReference type="CDD" id="cd12797">
    <property type="entry name" value="M23_peptidase"/>
    <property type="match status" value="1"/>
</dbReference>
<dbReference type="SUPFAM" id="SSF51261">
    <property type="entry name" value="Duplicated hybrid motif"/>
    <property type="match status" value="1"/>
</dbReference>
<organism evidence="4 5">
    <name type="scientific">Prosthecochloris aestuarii (strain DSM 271 / SK 413)</name>
    <dbReference type="NCBI Taxonomy" id="290512"/>
    <lineage>
        <taxon>Bacteria</taxon>
        <taxon>Pseudomonadati</taxon>
        <taxon>Chlorobiota</taxon>
        <taxon>Chlorobiia</taxon>
        <taxon>Chlorobiales</taxon>
        <taxon>Chlorobiaceae</taxon>
        <taxon>Prosthecochloris</taxon>
    </lineage>
</organism>
<feature type="region of interest" description="Disordered" evidence="2">
    <location>
        <begin position="164"/>
        <end position="188"/>
    </location>
</feature>
<dbReference type="AlphaFoldDB" id="B4S6J1"/>
<accession>B4S6J1</accession>
<evidence type="ECO:0000256" key="2">
    <source>
        <dbReference type="SAM" id="MobiDB-lite"/>
    </source>
</evidence>
<dbReference type="STRING" id="290512.Paes_0699"/>
<evidence type="ECO:0000313" key="4">
    <source>
        <dbReference type="EMBL" id="ACF45746.1"/>
    </source>
</evidence>
<keyword evidence="5" id="KW-1185">Reference proteome</keyword>
<evidence type="ECO:0000256" key="1">
    <source>
        <dbReference type="SAM" id="Coils"/>
    </source>
</evidence>
<dbReference type="Proteomes" id="UP000002725">
    <property type="component" value="Chromosome"/>
</dbReference>
<feature type="coiled-coil region" evidence="1">
    <location>
        <begin position="6"/>
        <end position="82"/>
    </location>
</feature>
<dbReference type="PANTHER" id="PTHR21666:SF270">
    <property type="entry name" value="MUREIN HYDROLASE ACTIVATOR ENVC"/>
    <property type="match status" value="1"/>
</dbReference>
<sequence>MANEEIDRILNERKALEKNVGSLKKQLKEYQAKLQKANKKEKQSLDAVKNFNTQITLLQELVKKNNEQLRVQDREIRVLREQLKDNDRHHKRIAEDFQRIAVAVYKNGPQQDVELLFASRSLNQAIMRAQYMGFFSQSVMKTVQDLHSIASQLEENRKSLERSYRKKSGVLKEQKGQMKSVSKKKQQKEVALNNLKKDKKKFAATIQANRKKLQKLQTKIEELIQAEQLAVEKERERLRQEAERRRLAGEAPLVDMAEAELAGISIDFDKAAGQLAWPVEHGAVIRKFGNTRDPDLNIVTTSNGIDISAATGTPVKAVSGGIISQVTYMPTFGNIVLIRHAKSYLTVYANLARIAVAKNDLVMAGEVIGTTGSMPEGGSLIHFELWKGKVKLNPELWLKK</sequence>
<dbReference type="InterPro" id="IPR050570">
    <property type="entry name" value="Cell_wall_metabolism_enzyme"/>
</dbReference>
<dbReference type="EMBL" id="CP001108">
    <property type="protein sequence ID" value="ACF45746.1"/>
    <property type="molecule type" value="Genomic_DNA"/>
</dbReference>
<dbReference type="Gene3D" id="2.70.70.10">
    <property type="entry name" value="Glucose Permease (Domain IIA)"/>
    <property type="match status" value="1"/>
</dbReference>